<evidence type="ECO:0000313" key="3">
    <source>
        <dbReference type="Proteomes" id="UP001066276"/>
    </source>
</evidence>
<name>A0AAV7SQD7_PLEWA</name>
<dbReference type="PROSITE" id="PS51257">
    <property type="entry name" value="PROKAR_LIPOPROTEIN"/>
    <property type="match status" value="1"/>
</dbReference>
<dbReference type="Proteomes" id="UP001066276">
    <property type="component" value="Chromosome 4_2"/>
</dbReference>
<keyword evidence="3" id="KW-1185">Reference proteome</keyword>
<organism evidence="2 3">
    <name type="scientific">Pleurodeles waltl</name>
    <name type="common">Iberian ribbed newt</name>
    <dbReference type="NCBI Taxonomy" id="8319"/>
    <lineage>
        <taxon>Eukaryota</taxon>
        <taxon>Metazoa</taxon>
        <taxon>Chordata</taxon>
        <taxon>Craniata</taxon>
        <taxon>Vertebrata</taxon>
        <taxon>Euteleostomi</taxon>
        <taxon>Amphibia</taxon>
        <taxon>Batrachia</taxon>
        <taxon>Caudata</taxon>
        <taxon>Salamandroidea</taxon>
        <taxon>Salamandridae</taxon>
        <taxon>Pleurodelinae</taxon>
        <taxon>Pleurodeles</taxon>
    </lineage>
</organism>
<evidence type="ECO:0000256" key="1">
    <source>
        <dbReference type="SAM" id="MobiDB-lite"/>
    </source>
</evidence>
<feature type="compositionally biased region" description="Basic and acidic residues" evidence="1">
    <location>
        <begin position="90"/>
        <end position="110"/>
    </location>
</feature>
<comment type="caution">
    <text evidence="2">The sequence shown here is derived from an EMBL/GenBank/DDBJ whole genome shotgun (WGS) entry which is preliminary data.</text>
</comment>
<sequence>MQHDTKGSHAAGEPLRKLCVAGWSAGGLSCAVHEELHTQALATASHEVHGGTVLSGEASSYLHQIRTAGPWDCRGHFSRPPMLLDPRLSSGEENHATGCRSRELPAEAGK</sequence>
<dbReference type="AlphaFoldDB" id="A0AAV7SQD7"/>
<gene>
    <name evidence="2" type="ORF">NDU88_006712</name>
</gene>
<evidence type="ECO:0000313" key="2">
    <source>
        <dbReference type="EMBL" id="KAJ1166304.1"/>
    </source>
</evidence>
<dbReference type="EMBL" id="JANPWB010000008">
    <property type="protein sequence ID" value="KAJ1166304.1"/>
    <property type="molecule type" value="Genomic_DNA"/>
</dbReference>
<protein>
    <submittedName>
        <fullName evidence="2">Uncharacterized protein</fullName>
    </submittedName>
</protein>
<reference evidence="2" key="1">
    <citation type="journal article" date="2022" name="bioRxiv">
        <title>Sequencing and chromosome-scale assembly of the giantPleurodeles waltlgenome.</title>
        <authorList>
            <person name="Brown T."/>
            <person name="Elewa A."/>
            <person name="Iarovenko S."/>
            <person name="Subramanian E."/>
            <person name="Araus A.J."/>
            <person name="Petzold A."/>
            <person name="Susuki M."/>
            <person name="Suzuki K.-i.T."/>
            <person name="Hayashi T."/>
            <person name="Toyoda A."/>
            <person name="Oliveira C."/>
            <person name="Osipova E."/>
            <person name="Leigh N.D."/>
            <person name="Simon A."/>
            <person name="Yun M.H."/>
        </authorList>
    </citation>
    <scope>NUCLEOTIDE SEQUENCE</scope>
    <source>
        <strain evidence="2">20211129_DDA</strain>
        <tissue evidence="2">Liver</tissue>
    </source>
</reference>
<accession>A0AAV7SQD7</accession>
<proteinExistence type="predicted"/>
<feature type="region of interest" description="Disordered" evidence="1">
    <location>
        <begin position="85"/>
        <end position="110"/>
    </location>
</feature>